<dbReference type="InterPro" id="IPR038492">
    <property type="entry name" value="GBBH-like_N_sf"/>
</dbReference>
<dbReference type="RefSeq" id="WP_008217854.1">
    <property type="nucleotide sequence ID" value="NZ_BAFK01000001.1"/>
</dbReference>
<organism evidence="4 5">
    <name type="scientific">Rheinheimera nanhaiensis E407-8</name>
    <dbReference type="NCBI Taxonomy" id="562729"/>
    <lineage>
        <taxon>Bacteria</taxon>
        <taxon>Pseudomonadati</taxon>
        <taxon>Pseudomonadota</taxon>
        <taxon>Gammaproteobacteria</taxon>
        <taxon>Chromatiales</taxon>
        <taxon>Chromatiaceae</taxon>
        <taxon>Rheinheimera</taxon>
    </lineage>
</organism>
<proteinExistence type="predicted"/>
<name>I1DT76_9GAMM</name>
<dbReference type="STRING" id="562729.RNAN_0217"/>
<dbReference type="PANTHER" id="PTHR35303">
    <property type="entry name" value="OS02G0197800 PROTEIN"/>
    <property type="match status" value="1"/>
</dbReference>
<protein>
    <recommendedName>
        <fullName evidence="3">Gamma-butyrobetaine hydroxylase-like N-terminal domain-containing protein</fullName>
    </recommendedName>
</protein>
<dbReference type="OrthoDB" id="9794178at2"/>
<reference evidence="4 5" key="1">
    <citation type="journal article" date="2012" name="J. Bacteriol.">
        <title>Genome Sequence of the Protease-Producing Bacterium Rheinheimera nanhaiensis E407-8T, Isolated from Deep-Sea Sediment of the South China Sea.</title>
        <authorList>
            <person name="Zhang X.-Y."/>
            <person name="Zhang Y.-J."/>
            <person name="Qin Q.-L."/>
            <person name="Xie B.-B."/>
            <person name="Chen X.-L."/>
            <person name="Zhou B.-C."/>
            <person name="Zhang Y.-Z."/>
        </authorList>
    </citation>
    <scope>NUCLEOTIDE SEQUENCE [LARGE SCALE GENOMIC DNA]</scope>
    <source>
        <strain evidence="4 5">E407-8</strain>
    </source>
</reference>
<sequence length="133" mass="15421">MANYTSTTDSELQVSRLHYHQRSRKLDVQFNNGETANFSAEFLRVWSPSAEVRRHGKPVLVTHKKNVAISKVVPVGHYAVKLVFDDGHDSGIYSWRYLYQLASQQDTLWQQYLTQLRQANAQRDELIAVKFKP</sequence>
<dbReference type="GO" id="GO:0046872">
    <property type="term" value="F:metal ion binding"/>
    <property type="evidence" value="ECO:0007669"/>
    <property type="project" value="UniProtKB-KW"/>
</dbReference>
<evidence type="ECO:0000256" key="1">
    <source>
        <dbReference type="ARBA" id="ARBA00022723"/>
    </source>
</evidence>
<accession>I1DT76</accession>
<dbReference type="PANTHER" id="PTHR35303:SF5">
    <property type="entry name" value="OS02G0197800 PROTEIN"/>
    <property type="match status" value="1"/>
</dbReference>
<evidence type="ECO:0000313" key="4">
    <source>
        <dbReference type="EMBL" id="GAB57254.1"/>
    </source>
</evidence>
<evidence type="ECO:0000256" key="2">
    <source>
        <dbReference type="ARBA" id="ARBA00023004"/>
    </source>
</evidence>
<dbReference type="AlphaFoldDB" id="I1DT76"/>
<keyword evidence="1" id="KW-0479">Metal-binding</keyword>
<dbReference type="InterPro" id="IPR010376">
    <property type="entry name" value="GBBH-like_N"/>
</dbReference>
<dbReference type="Pfam" id="PF06155">
    <property type="entry name" value="GBBH-like_N"/>
    <property type="match status" value="1"/>
</dbReference>
<comment type="caution">
    <text evidence="4">The sequence shown here is derived from an EMBL/GenBank/DDBJ whole genome shotgun (WGS) entry which is preliminary data.</text>
</comment>
<dbReference type="Gene3D" id="3.30.2020.30">
    <property type="match status" value="1"/>
</dbReference>
<keyword evidence="5" id="KW-1185">Reference proteome</keyword>
<dbReference type="Proteomes" id="UP000004374">
    <property type="component" value="Unassembled WGS sequence"/>
</dbReference>
<keyword evidence="2" id="KW-0408">Iron</keyword>
<dbReference type="EMBL" id="BAFK01000001">
    <property type="protein sequence ID" value="GAB57254.1"/>
    <property type="molecule type" value="Genomic_DNA"/>
</dbReference>
<gene>
    <name evidence="4" type="ORF">RNAN_0217</name>
</gene>
<evidence type="ECO:0000313" key="5">
    <source>
        <dbReference type="Proteomes" id="UP000004374"/>
    </source>
</evidence>
<evidence type="ECO:0000259" key="3">
    <source>
        <dbReference type="Pfam" id="PF06155"/>
    </source>
</evidence>
<feature type="domain" description="Gamma-butyrobetaine hydroxylase-like N-terminal" evidence="3">
    <location>
        <begin position="18"/>
        <end position="99"/>
    </location>
</feature>